<evidence type="ECO:0000313" key="2">
    <source>
        <dbReference type="EMBL" id="AKB79986.1"/>
    </source>
</evidence>
<dbReference type="InterPro" id="IPR012337">
    <property type="entry name" value="RNaseH-like_sf"/>
</dbReference>
<dbReference type="PATRIC" id="fig|1434110.4.peg.4493"/>
<organism evidence="2 3">
    <name type="scientific">Methanosarcina horonobensis HB-1 = JCM 15518</name>
    <dbReference type="NCBI Taxonomy" id="1434110"/>
    <lineage>
        <taxon>Archaea</taxon>
        <taxon>Methanobacteriati</taxon>
        <taxon>Methanobacteriota</taxon>
        <taxon>Stenosarchaea group</taxon>
        <taxon>Methanomicrobia</taxon>
        <taxon>Methanosarcinales</taxon>
        <taxon>Methanosarcinaceae</taxon>
        <taxon>Methanosarcina</taxon>
    </lineage>
</organism>
<dbReference type="AlphaFoldDB" id="A0A0E3SFS7"/>
<name>A0A0E3SFS7_9EURY</name>
<dbReference type="KEGG" id="mhor:MSHOH_3503"/>
<dbReference type="InterPro" id="IPR002559">
    <property type="entry name" value="Transposase_11"/>
</dbReference>
<dbReference type="SUPFAM" id="SSF53098">
    <property type="entry name" value="Ribonuclease H-like"/>
    <property type="match status" value="1"/>
</dbReference>
<keyword evidence="3" id="KW-1185">Reference proteome</keyword>
<dbReference type="Pfam" id="PF01609">
    <property type="entry name" value="DDE_Tnp_1"/>
    <property type="match status" value="1"/>
</dbReference>
<dbReference type="EMBL" id="CP009516">
    <property type="protein sequence ID" value="AKB79986.1"/>
    <property type="molecule type" value="Genomic_DNA"/>
</dbReference>
<dbReference type="GO" id="GO:0004803">
    <property type="term" value="F:transposase activity"/>
    <property type="evidence" value="ECO:0007669"/>
    <property type="project" value="InterPro"/>
</dbReference>
<sequence length="64" mass="7550">MKRKIIRHITNIQKDISDAKDTAKLCRVRWDIELLFKELKSKYAPGVLDINIRRCLQWSAPAQL</sequence>
<proteinExistence type="predicted"/>
<dbReference type="GO" id="GO:0006313">
    <property type="term" value="P:DNA transposition"/>
    <property type="evidence" value="ECO:0007669"/>
    <property type="project" value="InterPro"/>
</dbReference>
<dbReference type="GO" id="GO:0003677">
    <property type="term" value="F:DNA binding"/>
    <property type="evidence" value="ECO:0007669"/>
    <property type="project" value="InterPro"/>
</dbReference>
<dbReference type="HOGENOM" id="CLU_2857103_0_0_2"/>
<evidence type="ECO:0000313" key="3">
    <source>
        <dbReference type="Proteomes" id="UP000033101"/>
    </source>
</evidence>
<protein>
    <submittedName>
        <fullName evidence="2">Mobile element protein</fullName>
    </submittedName>
</protein>
<dbReference type="Proteomes" id="UP000033101">
    <property type="component" value="Chromosome"/>
</dbReference>
<accession>A0A0E3SFS7</accession>
<evidence type="ECO:0000259" key="1">
    <source>
        <dbReference type="Pfam" id="PF01609"/>
    </source>
</evidence>
<feature type="domain" description="Transposase IS4-like" evidence="1">
    <location>
        <begin position="9"/>
        <end position="43"/>
    </location>
</feature>
<gene>
    <name evidence="2" type="ORF">MSHOH_3503</name>
</gene>
<reference evidence="2 3" key="1">
    <citation type="submission" date="2014-07" db="EMBL/GenBank/DDBJ databases">
        <title>Methanogenic archaea and the global carbon cycle.</title>
        <authorList>
            <person name="Henriksen J.R."/>
            <person name="Luke J."/>
            <person name="Reinhart S."/>
            <person name="Benedict M.N."/>
            <person name="Youngblut N.D."/>
            <person name="Metcalf M.E."/>
            <person name="Whitaker R.J."/>
            <person name="Metcalf W.W."/>
        </authorList>
    </citation>
    <scope>NUCLEOTIDE SEQUENCE [LARGE SCALE GENOMIC DNA]</scope>
    <source>
        <strain evidence="2 3">HB-1</strain>
    </source>
</reference>